<feature type="domain" description="CCHC-type" evidence="4">
    <location>
        <begin position="360"/>
        <end position="376"/>
    </location>
</feature>
<name>A0A9P7K2K4_9AGAR</name>
<dbReference type="InterPro" id="IPR036875">
    <property type="entry name" value="Znf_CCHC_sf"/>
</dbReference>
<dbReference type="InterPro" id="IPR001878">
    <property type="entry name" value="Znf_CCHC"/>
</dbReference>
<evidence type="ECO:0000256" key="3">
    <source>
        <dbReference type="SAM" id="MobiDB-lite"/>
    </source>
</evidence>
<sequence length="426" mass="49202">MARKHSSTHCGFTPTIPPKKFSAKDSDDEDEWQTPPAPKPPVYQHVSGSTPSSFYPRSDYRRPENPRSLEIRTTQQPEPQDVAPAEPEPEPIQPDTPDTPETPEPQNPVPDMVDQTSERKKDISLKSPAVFTGKKEDIERFVRSVKNYLLFYKDDFKSEVHQVLWILSYIEGNDADHWKREWEKSIEGKAYPTVEDFLKELEKHFTAVDKPGDALHKLKTEKMQKDETAEHFVDRFKSYVRDSGITDSISIIDYFSNALPIRLQEKILNSEVPPSTTNGWYTKAIALDTSYKRGHALLKFRKEQDGRKPSQNNYNQRFRHAFNRQTQPAPDPNAMDVDRAQIRNNRLSDEQVAKYRQEGRCFRCDQLGHISRACPKKPQGNSFPSNMNRPQQTSARQAALDVKAIIQSMEKEEQDNFFSTLEQEDF</sequence>
<feature type="compositionally biased region" description="Basic and acidic residues" evidence="3">
    <location>
        <begin position="58"/>
        <end position="70"/>
    </location>
</feature>
<accession>A0A9P7K2K4</accession>
<feature type="compositionally biased region" description="Polar residues" evidence="3">
    <location>
        <begin position="379"/>
        <end position="396"/>
    </location>
</feature>
<dbReference type="GO" id="GO:0008270">
    <property type="term" value="F:zinc ion binding"/>
    <property type="evidence" value="ECO:0007669"/>
    <property type="project" value="UniProtKB-KW"/>
</dbReference>
<evidence type="ECO:0000256" key="2">
    <source>
        <dbReference type="PROSITE-ProRule" id="PRU00047"/>
    </source>
</evidence>
<dbReference type="GO" id="GO:0006397">
    <property type="term" value="P:mRNA processing"/>
    <property type="evidence" value="ECO:0007669"/>
    <property type="project" value="UniProtKB-KW"/>
</dbReference>
<feature type="compositionally biased region" description="Polar residues" evidence="3">
    <location>
        <begin position="46"/>
        <end position="55"/>
    </location>
</feature>
<dbReference type="OrthoDB" id="3040543at2759"/>
<evidence type="ECO:0000256" key="1">
    <source>
        <dbReference type="ARBA" id="ARBA00022664"/>
    </source>
</evidence>
<feature type="region of interest" description="Disordered" evidence="3">
    <location>
        <begin position="1"/>
        <end position="121"/>
    </location>
</feature>
<dbReference type="Gene3D" id="4.10.60.10">
    <property type="entry name" value="Zinc finger, CCHC-type"/>
    <property type="match status" value="1"/>
</dbReference>
<reference evidence="5" key="1">
    <citation type="submission" date="2021-02" db="EMBL/GenBank/DDBJ databases">
        <authorList>
            <person name="Nieuwenhuis M."/>
            <person name="Van De Peppel L.J.J."/>
        </authorList>
    </citation>
    <scope>NUCLEOTIDE SEQUENCE</scope>
    <source>
        <strain evidence="5">D49</strain>
    </source>
</reference>
<dbReference type="AlphaFoldDB" id="A0A9P7K2K4"/>
<dbReference type="GO" id="GO:0003676">
    <property type="term" value="F:nucleic acid binding"/>
    <property type="evidence" value="ECO:0007669"/>
    <property type="project" value="InterPro"/>
</dbReference>
<dbReference type="SMART" id="SM00343">
    <property type="entry name" value="ZnF_C2HC"/>
    <property type="match status" value="1"/>
</dbReference>
<proteinExistence type="predicted"/>
<evidence type="ECO:0000313" key="6">
    <source>
        <dbReference type="Proteomes" id="UP000717328"/>
    </source>
</evidence>
<keyword evidence="2" id="KW-0862">Zinc</keyword>
<comment type="caution">
    <text evidence="5">The sequence shown here is derived from an EMBL/GenBank/DDBJ whole genome shotgun (WGS) entry which is preliminary data.</text>
</comment>
<evidence type="ECO:0000313" key="5">
    <source>
        <dbReference type="EMBL" id="KAG5634333.1"/>
    </source>
</evidence>
<keyword evidence="6" id="KW-1185">Reference proteome</keyword>
<gene>
    <name evidence="5" type="ORF">H0H81_002365</name>
</gene>
<keyword evidence="2" id="KW-0479">Metal-binding</keyword>
<organism evidence="5 6">
    <name type="scientific">Sphagnurus paluster</name>
    <dbReference type="NCBI Taxonomy" id="117069"/>
    <lineage>
        <taxon>Eukaryota</taxon>
        <taxon>Fungi</taxon>
        <taxon>Dikarya</taxon>
        <taxon>Basidiomycota</taxon>
        <taxon>Agaricomycotina</taxon>
        <taxon>Agaricomycetes</taxon>
        <taxon>Agaricomycetidae</taxon>
        <taxon>Agaricales</taxon>
        <taxon>Tricholomatineae</taxon>
        <taxon>Lyophyllaceae</taxon>
        <taxon>Sphagnurus</taxon>
    </lineage>
</organism>
<evidence type="ECO:0000259" key="4">
    <source>
        <dbReference type="PROSITE" id="PS50158"/>
    </source>
</evidence>
<dbReference type="EMBL" id="JABCKI010006470">
    <property type="protein sequence ID" value="KAG5634333.1"/>
    <property type="molecule type" value="Genomic_DNA"/>
</dbReference>
<keyword evidence="1" id="KW-0507">mRNA processing</keyword>
<keyword evidence="2" id="KW-0863">Zinc-finger</keyword>
<dbReference type="Pfam" id="PF00098">
    <property type="entry name" value="zf-CCHC"/>
    <property type="match status" value="1"/>
</dbReference>
<reference evidence="5" key="2">
    <citation type="submission" date="2021-10" db="EMBL/GenBank/DDBJ databases">
        <title>Phylogenomics reveals ancestral predisposition of the termite-cultivated fungus Termitomyces towards a domesticated lifestyle.</title>
        <authorList>
            <person name="Auxier B."/>
            <person name="Grum-Grzhimaylo A."/>
            <person name="Cardenas M.E."/>
            <person name="Lodge J.D."/>
            <person name="Laessoe T."/>
            <person name="Pedersen O."/>
            <person name="Smith M.E."/>
            <person name="Kuyper T.W."/>
            <person name="Franco-Molano E.A."/>
            <person name="Baroni T.J."/>
            <person name="Aanen D.K."/>
        </authorList>
    </citation>
    <scope>NUCLEOTIDE SEQUENCE</scope>
    <source>
        <strain evidence="5">D49</strain>
    </source>
</reference>
<feature type="compositionally biased region" description="Low complexity" evidence="3">
    <location>
        <begin position="75"/>
        <end position="85"/>
    </location>
</feature>
<protein>
    <recommendedName>
        <fullName evidence="4">CCHC-type domain-containing protein</fullName>
    </recommendedName>
</protein>
<dbReference type="Proteomes" id="UP000717328">
    <property type="component" value="Unassembled WGS sequence"/>
</dbReference>
<dbReference type="SUPFAM" id="SSF57756">
    <property type="entry name" value="Retrovirus zinc finger-like domains"/>
    <property type="match status" value="1"/>
</dbReference>
<dbReference type="PROSITE" id="PS50158">
    <property type="entry name" value="ZF_CCHC"/>
    <property type="match status" value="1"/>
</dbReference>
<feature type="region of interest" description="Disordered" evidence="3">
    <location>
        <begin position="378"/>
        <end position="397"/>
    </location>
</feature>